<proteinExistence type="predicted"/>
<evidence type="ECO:0000259" key="1">
    <source>
        <dbReference type="Pfam" id="PF01243"/>
    </source>
</evidence>
<dbReference type="AlphaFoldDB" id="A0A9X4RK27"/>
<dbReference type="RefSeq" id="WP_307631632.1">
    <property type="nucleotide sequence ID" value="NZ_JAPHEH010000001.1"/>
</dbReference>
<dbReference type="Gene3D" id="2.30.110.10">
    <property type="entry name" value="Electron Transport, Fmn-binding Protein, Chain A"/>
    <property type="match status" value="1"/>
</dbReference>
<dbReference type="EMBL" id="JAPHEH010000001">
    <property type="protein sequence ID" value="MDG4474651.1"/>
    <property type="molecule type" value="Genomic_DNA"/>
</dbReference>
<dbReference type="Pfam" id="PF01243">
    <property type="entry name" value="PNPOx_N"/>
    <property type="match status" value="1"/>
</dbReference>
<protein>
    <submittedName>
        <fullName evidence="2">Pyridoxamine 5'-phosphate oxidase family protein</fullName>
    </submittedName>
</protein>
<dbReference type="SUPFAM" id="SSF50475">
    <property type="entry name" value="FMN-binding split barrel"/>
    <property type="match status" value="1"/>
</dbReference>
<dbReference type="Proteomes" id="UP001154240">
    <property type="component" value="Unassembled WGS sequence"/>
</dbReference>
<comment type="caution">
    <text evidence="2">The sequence shown here is derived from an EMBL/GenBank/DDBJ whole genome shotgun (WGS) entry which is preliminary data.</text>
</comment>
<accession>A0A9X4RK27</accession>
<dbReference type="InterPro" id="IPR012349">
    <property type="entry name" value="Split_barrel_FMN-bd"/>
</dbReference>
<gene>
    <name evidence="2" type="ORF">OLX77_00575</name>
</gene>
<dbReference type="PANTHER" id="PTHR40660:SF1">
    <property type="entry name" value="5'-PHOSPHATE OXIDASE PUTATIVE DOMAIN-CONTAINING PROTEIN-RELATED"/>
    <property type="match status" value="1"/>
</dbReference>
<keyword evidence="3" id="KW-1185">Reference proteome</keyword>
<sequence>MKMQDYFENTPGRGVLATAGSDGKVDAAIYSTPHVQEDGSVAFIMRERLSHRNVQENPHATFLFVEEGTSSRGVRLFLKKTKEETDAEKIKSMMRRHLSAAEDKAHGPTFLVTFDIEKILPLLGDDPSKIPFA</sequence>
<dbReference type="PANTHER" id="PTHR40660">
    <property type="entry name" value="5'-PHOSPHATE OXIDASE PUTATIVE DOMAIN-CONTAINING PROTEIN-RELATED"/>
    <property type="match status" value="1"/>
</dbReference>
<reference evidence="2" key="1">
    <citation type="journal article" date="2022" name="bioRxiv">
        <title>Thiovibrio frasassiensisgen. nov., sp. nov., an autotrophic, elemental sulfur disproportionating bacterium isolated from sulfidic karst sediment, and proposal of Thiovibrionaceae fam. nov.</title>
        <authorList>
            <person name="Aronson H."/>
            <person name="Thomas C."/>
            <person name="Bhattacharyya M."/>
            <person name="Eckstein S."/>
            <person name="Jensen S."/>
            <person name="Barco R."/>
            <person name="Macalady J."/>
            <person name="Amend J."/>
        </authorList>
    </citation>
    <scope>NUCLEOTIDE SEQUENCE</scope>
    <source>
        <strain evidence="2">RS19-109</strain>
    </source>
</reference>
<feature type="domain" description="Pyridoxamine 5'-phosphate oxidase N-terminal" evidence="1">
    <location>
        <begin position="7"/>
        <end position="119"/>
    </location>
</feature>
<name>A0A9X4RK27_9BACT</name>
<dbReference type="InterPro" id="IPR011576">
    <property type="entry name" value="Pyridox_Oxase_N"/>
</dbReference>
<evidence type="ECO:0000313" key="3">
    <source>
        <dbReference type="Proteomes" id="UP001154240"/>
    </source>
</evidence>
<reference evidence="2" key="2">
    <citation type="submission" date="2022-10" db="EMBL/GenBank/DDBJ databases">
        <authorList>
            <person name="Aronson H.S."/>
        </authorList>
    </citation>
    <scope>NUCLEOTIDE SEQUENCE</scope>
    <source>
        <strain evidence="2">RS19-109</strain>
    </source>
</reference>
<organism evidence="2 3">
    <name type="scientific">Thiovibrio frasassiensis</name>
    <dbReference type="NCBI Taxonomy" id="2984131"/>
    <lineage>
        <taxon>Bacteria</taxon>
        <taxon>Pseudomonadati</taxon>
        <taxon>Thermodesulfobacteriota</taxon>
        <taxon>Desulfobulbia</taxon>
        <taxon>Desulfobulbales</taxon>
        <taxon>Thiovibrionaceae</taxon>
        <taxon>Thiovibrio</taxon>
    </lineage>
</organism>
<evidence type="ECO:0000313" key="2">
    <source>
        <dbReference type="EMBL" id="MDG4474651.1"/>
    </source>
</evidence>